<dbReference type="EMBL" id="CP001638">
    <property type="protein sequence ID" value="ACS25783.1"/>
    <property type="molecule type" value="Genomic_DNA"/>
</dbReference>
<dbReference type="InterPro" id="IPR001119">
    <property type="entry name" value="SLH_dom"/>
</dbReference>
<organism evidence="6">
    <name type="scientific">Geobacillus sp. (strain WCH70)</name>
    <dbReference type="NCBI Taxonomy" id="471223"/>
    <lineage>
        <taxon>Bacteria</taxon>
        <taxon>Bacillati</taxon>
        <taxon>Bacillota</taxon>
        <taxon>Bacilli</taxon>
        <taxon>Bacillales</taxon>
        <taxon>Anoxybacillaceae</taxon>
        <taxon>Geobacillus</taxon>
    </lineage>
</organism>
<dbReference type="eggNOG" id="COG0860">
    <property type="taxonomic scope" value="Bacteria"/>
</dbReference>
<keyword evidence="2" id="KW-0961">Cell wall biogenesis/degradation</keyword>
<dbReference type="InterPro" id="IPR002508">
    <property type="entry name" value="MurNAc-LAA_cat"/>
</dbReference>
<dbReference type="InterPro" id="IPR003646">
    <property type="entry name" value="SH3-like_bac-type"/>
</dbReference>
<dbReference type="GO" id="GO:0008745">
    <property type="term" value="F:N-acetylmuramoyl-L-alanine amidase activity"/>
    <property type="evidence" value="ECO:0007669"/>
    <property type="project" value="UniProtKB-EC"/>
</dbReference>
<dbReference type="AlphaFoldDB" id="C5D8E5"/>
<accession>C5D8E5</accession>
<dbReference type="InterPro" id="IPR050695">
    <property type="entry name" value="N-acetylmuramoyl_amidase_3"/>
</dbReference>
<dbReference type="STRING" id="471223.GWCH70_3124"/>
<dbReference type="PROSITE" id="PS51781">
    <property type="entry name" value="SH3B"/>
    <property type="match status" value="1"/>
</dbReference>
<dbReference type="GO" id="GO:0009253">
    <property type="term" value="P:peptidoglycan catabolic process"/>
    <property type="evidence" value="ECO:0007669"/>
    <property type="project" value="InterPro"/>
</dbReference>
<dbReference type="GO" id="GO:0071555">
    <property type="term" value="P:cell wall organization"/>
    <property type="evidence" value="ECO:0007669"/>
    <property type="project" value="UniProtKB-KW"/>
</dbReference>
<feature type="signal peptide" evidence="3">
    <location>
        <begin position="1"/>
        <end position="26"/>
    </location>
</feature>
<name>C5D8E5_GEOSW</name>
<evidence type="ECO:0000259" key="5">
    <source>
        <dbReference type="PROSITE" id="PS51781"/>
    </source>
</evidence>
<evidence type="ECO:0000256" key="2">
    <source>
        <dbReference type="ARBA" id="ARBA00023316"/>
    </source>
</evidence>
<dbReference type="Pfam" id="PF01520">
    <property type="entry name" value="Amidase_3"/>
    <property type="match status" value="1"/>
</dbReference>
<dbReference type="OrthoDB" id="9806267at2"/>
<evidence type="ECO:0000313" key="6">
    <source>
        <dbReference type="EMBL" id="ACS25783.1"/>
    </source>
</evidence>
<proteinExistence type="predicted"/>
<dbReference type="KEGG" id="gwc:GWCH70_3124"/>
<feature type="domain" description="SLH" evidence="4">
    <location>
        <begin position="86"/>
        <end position="149"/>
    </location>
</feature>
<dbReference type="GO" id="GO:0030288">
    <property type="term" value="C:outer membrane-bounded periplasmic space"/>
    <property type="evidence" value="ECO:0007669"/>
    <property type="project" value="TreeGrafter"/>
</dbReference>
<dbReference type="PANTHER" id="PTHR30404">
    <property type="entry name" value="N-ACETYLMURAMOYL-L-ALANINE AMIDASE"/>
    <property type="match status" value="1"/>
</dbReference>
<reference evidence="6" key="1">
    <citation type="submission" date="2009-06" db="EMBL/GenBank/DDBJ databases">
        <title>Complete sequence of chromosome of Geopacillus sp. WCH70.</title>
        <authorList>
            <consortium name="US DOE Joint Genome Institute"/>
            <person name="Lucas S."/>
            <person name="Copeland A."/>
            <person name="Lapidus A."/>
            <person name="Glavina del Rio T."/>
            <person name="Dalin E."/>
            <person name="Tice H."/>
            <person name="Bruce D."/>
            <person name="Goodwin L."/>
            <person name="Pitluck S."/>
            <person name="Chertkov O."/>
            <person name="Brettin T."/>
            <person name="Detter J.C."/>
            <person name="Han C."/>
            <person name="Larimer F."/>
            <person name="Land M."/>
            <person name="Hauser L."/>
            <person name="Kyrpides N."/>
            <person name="Mikhailova N."/>
            <person name="Brumm P."/>
            <person name="Mead D.A."/>
            <person name="Richardson P."/>
        </authorList>
    </citation>
    <scope>NUCLEOTIDE SEQUENCE [LARGE SCALE GENOMIC DNA]</scope>
    <source>
        <strain evidence="6">WCH70</strain>
    </source>
</reference>
<dbReference type="Gene3D" id="2.30.30.40">
    <property type="entry name" value="SH3 Domains"/>
    <property type="match status" value="1"/>
</dbReference>
<dbReference type="Gene3D" id="3.40.630.40">
    <property type="entry name" value="Zn-dependent exopeptidases"/>
    <property type="match status" value="1"/>
</dbReference>
<dbReference type="Pfam" id="PF00395">
    <property type="entry name" value="SLH"/>
    <property type="match status" value="3"/>
</dbReference>
<keyword evidence="3" id="KW-0732">Signal</keyword>
<evidence type="ECO:0000259" key="4">
    <source>
        <dbReference type="PROSITE" id="PS51272"/>
    </source>
</evidence>
<dbReference type="SMART" id="SM00287">
    <property type="entry name" value="SH3b"/>
    <property type="match status" value="1"/>
</dbReference>
<dbReference type="HOGENOM" id="CLU_029344_0_0_9"/>
<dbReference type="Pfam" id="PF08239">
    <property type="entry name" value="SH3_3"/>
    <property type="match status" value="1"/>
</dbReference>
<gene>
    <name evidence="6" type="ordered locus">GWCH70_3124</name>
</gene>
<dbReference type="PROSITE" id="PS51272">
    <property type="entry name" value="SLH"/>
    <property type="match status" value="2"/>
</dbReference>
<protein>
    <submittedName>
        <fullName evidence="6">N-acetylmuramoyl-L-alanine amidase</fullName>
        <ecNumber evidence="6">3.5.1.28</ecNumber>
    </submittedName>
</protein>
<feature type="domain" description="SH3b" evidence="5">
    <location>
        <begin position="199"/>
        <end position="261"/>
    </location>
</feature>
<dbReference type="PANTHER" id="PTHR30404:SF0">
    <property type="entry name" value="N-ACETYLMURAMOYL-L-ALANINE AMIDASE AMIC"/>
    <property type="match status" value="1"/>
</dbReference>
<dbReference type="CDD" id="cd02696">
    <property type="entry name" value="MurNAc-LAA"/>
    <property type="match status" value="1"/>
</dbReference>
<dbReference type="EC" id="3.5.1.28" evidence="6"/>
<feature type="chain" id="PRO_5002950343" evidence="3">
    <location>
        <begin position="27"/>
        <end position="471"/>
    </location>
</feature>
<sequence length="471" mass="51379">MRKGLFVAFCLWLVVGLIIPAGHTSAAPYFYDVGTTHRAANEINYLAKGKIVQGSLSGYFYPYKNVTRAEAAAIIGRTLNFDGTQRATKFKDVGKGNFASGYIQEAVEKNIISGYKDGTFRPDQFVTRGEMALLLNRAYSLGGNTISAAIQQLKMKGIAQGLADGTFGQDQPIIRADFAVFVAKAINPKFRINYQATAIQQATVNALTLNVRQGPSTNFDAVAVLKKGQKVEILHIVGSWAYVRASGMEGFVHTAYLSGISQSNPAGPSDKLLEYVKTQTIIIDPGHGGSDPGAVANGLREKDINLSVALKVQSLFKDTGFNIALTREKDVFVSLSGRVDFAKKMNGDIFVSIHTNSGGGTGTETYYYSAAATNPYVEKSKKLAQCIQKRLVEAWNATDREVKRGNLHVLRENNMPAVLVELGFIDRKEDAAKLGSSYWQEKAAKAIYLGILDYYASESGLNFQPLYDRVQ</sequence>
<dbReference type="SUPFAM" id="SSF53187">
    <property type="entry name" value="Zn-dependent exopeptidases"/>
    <property type="match status" value="1"/>
</dbReference>
<feature type="domain" description="SLH" evidence="4">
    <location>
        <begin position="26"/>
        <end position="85"/>
    </location>
</feature>
<keyword evidence="1 6" id="KW-0378">Hydrolase</keyword>
<dbReference type="SMART" id="SM00646">
    <property type="entry name" value="Ami_3"/>
    <property type="match status" value="1"/>
</dbReference>
<evidence type="ECO:0000256" key="3">
    <source>
        <dbReference type="SAM" id="SignalP"/>
    </source>
</evidence>
<evidence type="ECO:0000256" key="1">
    <source>
        <dbReference type="ARBA" id="ARBA00022801"/>
    </source>
</evidence>